<proteinExistence type="inferred from homology"/>
<keyword evidence="3" id="KW-1003">Cell membrane</keyword>
<dbReference type="PANTHER" id="PTHR30558:SF13">
    <property type="entry name" value="BIOPOLYMER TRANSPORT PROTEIN EXBD2"/>
    <property type="match status" value="1"/>
</dbReference>
<dbReference type="GO" id="GO:0015031">
    <property type="term" value="P:protein transport"/>
    <property type="evidence" value="ECO:0007669"/>
    <property type="project" value="UniProtKB-KW"/>
</dbReference>
<gene>
    <name evidence="9" type="ORF">AU255_00615</name>
</gene>
<evidence type="ECO:0000313" key="9">
    <source>
        <dbReference type="EMBL" id="OQK16445.1"/>
    </source>
</evidence>
<evidence type="ECO:0000256" key="3">
    <source>
        <dbReference type="ARBA" id="ARBA00022475"/>
    </source>
</evidence>
<keyword evidence="5 8" id="KW-1133">Transmembrane helix</keyword>
<keyword evidence="6 8" id="KW-0472">Membrane</keyword>
<dbReference type="PANTHER" id="PTHR30558">
    <property type="entry name" value="EXBD MEMBRANE COMPONENT OF PMF-DRIVEN MACROMOLECULE IMPORT SYSTEM"/>
    <property type="match status" value="1"/>
</dbReference>
<name>A0A1V8M4F8_9GAMM</name>
<reference evidence="9 10" key="1">
    <citation type="submission" date="2015-12" db="EMBL/GenBank/DDBJ databases">
        <authorList>
            <person name="Shamseldin A."/>
            <person name="Moawad H."/>
            <person name="Abd El-Rahim W.M."/>
            <person name="Sadowsky M.J."/>
        </authorList>
    </citation>
    <scope>NUCLEOTIDE SEQUENCE [LARGE SCALE GENOMIC DNA]</scope>
    <source>
        <strain evidence="9 10">WF1</strain>
    </source>
</reference>
<accession>A0A1V8M4F8</accession>
<dbReference type="Gene3D" id="3.30.420.270">
    <property type="match status" value="1"/>
</dbReference>
<dbReference type="AlphaFoldDB" id="A0A1V8M4F8"/>
<keyword evidence="4 7" id="KW-0812">Transmembrane</keyword>
<dbReference type="EMBL" id="LPUF01000001">
    <property type="protein sequence ID" value="OQK16445.1"/>
    <property type="molecule type" value="Genomic_DNA"/>
</dbReference>
<evidence type="ECO:0000256" key="6">
    <source>
        <dbReference type="ARBA" id="ARBA00023136"/>
    </source>
</evidence>
<dbReference type="STRING" id="1420851.AU255_00615"/>
<dbReference type="OrthoDB" id="9793581at2"/>
<evidence type="ECO:0000256" key="4">
    <source>
        <dbReference type="ARBA" id="ARBA00022692"/>
    </source>
</evidence>
<evidence type="ECO:0000256" key="7">
    <source>
        <dbReference type="RuleBase" id="RU003879"/>
    </source>
</evidence>
<comment type="caution">
    <text evidence="9">The sequence shown here is derived from an EMBL/GenBank/DDBJ whole genome shotgun (WGS) entry which is preliminary data.</text>
</comment>
<evidence type="ECO:0000256" key="5">
    <source>
        <dbReference type="ARBA" id="ARBA00022989"/>
    </source>
</evidence>
<feature type="transmembrane region" description="Helical" evidence="8">
    <location>
        <begin position="20"/>
        <end position="38"/>
    </location>
</feature>
<dbReference type="Pfam" id="PF02472">
    <property type="entry name" value="ExbD"/>
    <property type="match status" value="1"/>
</dbReference>
<keyword evidence="7" id="KW-0813">Transport</keyword>
<dbReference type="Proteomes" id="UP000191980">
    <property type="component" value="Unassembled WGS sequence"/>
</dbReference>
<keyword evidence="7" id="KW-0653">Protein transport</keyword>
<comment type="similarity">
    <text evidence="2 7">Belongs to the ExbD/TolR family.</text>
</comment>
<protein>
    <submittedName>
        <fullName evidence="9">Biopolymer transporter ExbD</fullName>
    </submittedName>
</protein>
<sequence>MKIHSEEDELTTTELNLTPLIDMVFILLIFFVVTSSFVKESGIEVNRPTAKSAERQERGNIIISVSKSGEIWIDRRKVAINALRANVERLHAENPEGSVIIAADKEALTGTLVQALDQARLAGVSNVSIAAFSE</sequence>
<dbReference type="GO" id="GO:0022857">
    <property type="term" value="F:transmembrane transporter activity"/>
    <property type="evidence" value="ECO:0007669"/>
    <property type="project" value="InterPro"/>
</dbReference>
<evidence type="ECO:0000256" key="1">
    <source>
        <dbReference type="ARBA" id="ARBA00004162"/>
    </source>
</evidence>
<evidence type="ECO:0000256" key="8">
    <source>
        <dbReference type="SAM" id="Phobius"/>
    </source>
</evidence>
<keyword evidence="10" id="KW-1185">Reference proteome</keyword>
<dbReference type="RefSeq" id="WP_080521071.1">
    <property type="nucleotide sequence ID" value="NZ_LPUF01000001.1"/>
</dbReference>
<organism evidence="9 10">
    <name type="scientific">Methyloprofundus sedimenti</name>
    <dbReference type="NCBI Taxonomy" id="1420851"/>
    <lineage>
        <taxon>Bacteria</taxon>
        <taxon>Pseudomonadati</taxon>
        <taxon>Pseudomonadota</taxon>
        <taxon>Gammaproteobacteria</taxon>
        <taxon>Methylococcales</taxon>
        <taxon>Methylococcaceae</taxon>
        <taxon>Methyloprofundus</taxon>
    </lineage>
</organism>
<dbReference type="InterPro" id="IPR003400">
    <property type="entry name" value="ExbD"/>
</dbReference>
<dbReference type="GO" id="GO:0005886">
    <property type="term" value="C:plasma membrane"/>
    <property type="evidence" value="ECO:0007669"/>
    <property type="project" value="UniProtKB-SubCell"/>
</dbReference>
<evidence type="ECO:0000313" key="10">
    <source>
        <dbReference type="Proteomes" id="UP000191980"/>
    </source>
</evidence>
<comment type="subcellular location">
    <subcellularLocation>
        <location evidence="1">Cell membrane</location>
        <topology evidence="1">Single-pass membrane protein</topology>
    </subcellularLocation>
    <subcellularLocation>
        <location evidence="7">Cell membrane</location>
        <topology evidence="7">Single-pass type II membrane protein</topology>
    </subcellularLocation>
</comment>
<evidence type="ECO:0000256" key="2">
    <source>
        <dbReference type="ARBA" id="ARBA00005811"/>
    </source>
</evidence>